<name>A0A2U8FD49_9HELI</name>
<dbReference type="AlphaFoldDB" id="A0A2U8FD49"/>
<dbReference type="Proteomes" id="UP000244890">
    <property type="component" value="Chromosome"/>
</dbReference>
<dbReference type="EMBL" id="CP021886">
    <property type="protein sequence ID" value="AWI34083.1"/>
    <property type="molecule type" value="Genomic_DNA"/>
</dbReference>
<gene>
    <name evidence="1" type="ORF">CDV25_04315</name>
</gene>
<evidence type="ECO:0000313" key="1">
    <source>
        <dbReference type="EMBL" id="AWI34083.1"/>
    </source>
</evidence>
<protein>
    <submittedName>
        <fullName evidence="1">Uncharacterized protein</fullName>
    </submittedName>
</protein>
<organism evidence="1 2">
    <name type="scientific">Helicobacter apodemus</name>
    <dbReference type="NCBI Taxonomy" id="135569"/>
    <lineage>
        <taxon>Bacteria</taxon>
        <taxon>Pseudomonadati</taxon>
        <taxon>Campylobacterota</taxon>
        <taxon>Epsilonproteobacteria</taxon>
        <taxon>Campylobacterales</taxon>
        <taxon>Helicobacteraceae</taxon>
        <taxon>Helicobacter</taxon>
    </lineage>
</organism>
<accession>A0A2U8FD49</accession>
<sequence>MEYVKQYFIKGILTIHPKNPNSKELMASLLYVTKHKDIKNKKKRNRKYYIHARRFIIKNTTNNP</sequence>
<dbReference type="KEGG" id="had:CDV25_04315"/>
<proteinExistence type="predicted"/>
<reference evidence="1 2" key="1">
    <citation type="submission" date="2017-06" db="EMBL/GenBank/DDBJ databases">
        <title>Complete genome of Helicobacter apodemus.</title>
        <authorList>
            <person name="Cho S."/>
        </authorList>
    </citation>
    <scope>NUCLEOTIDE SEQUENCE [LARGE SCALE GENOMIC DNA]</scope>
    <source>
        <strain evidence="2">SNUVETPUB-15-01</strain>
    </source>
</reference>
<evidence type="ECO:0000313" key="2">
    <source>
        <dbReference type="Proteomes" id="UP000244890"/>
    </source>
</evidence>